<keyword evidence="6" id="KW-0520">NAD</keyword>
<protein>
    <recommendedName>
        <fullName evidence="4">Glutamate dehydrogenase</fullName>
    </recommendedName>
</protein>
<dbReference type="CDD" id="cd01076">
    <property type="entry name" value="NAD_bind_1_Glu_DH"/>
    <property type="match status" value="1"/>
</dbReference>
<gene>
    <name evidence="10" type="ORF">D9Q81_05560</name>
</gene>
<evidence type="ECO:0000256" key="5">
    <source>
        <dbReference type="PIRSR" id="PIRSR000185-1"/>
    </source>
</evidence>
<comment type="similarity">
    <text evidence="1 4 8">Belongs to the Glu/Leu/Phe/Val dehydrogenases family.</text>
</comment>
<evidence type="ECO:0000256" key="8">
    <source>
        <dbReference type="RuleBase" id="RU004417"/>
    </source>
</evidence>
<evidence type="ECO:0000256" key="7">
    <source>
        <dbReference type="PIRSR" id="PIRSR000185-3"/>
    </source>
</evidence>
<feature type="site" description="Important for catalysis" evidence="7">
    <location>
        <position position="146"/>
    </location>
</feature>
<dbReference type="InterPro" id="IPR036291">
    <property type="entry name" value="NAD(P)-bd_dom_sf"/>
</dbReference>
<evidence type="ECO:0000256" key="3">
    <source>
        <dbReference type="ARBA" id="ARBA00023002"/>
    </source>
</evidence>
<keyword evidence="3 4" id="KW-0560">Oxidoreductase</keyword>
<dbReference type="PRINTS" id="PR00082">
    <property type="entry name" value="GLFDHDRGNASE"/>
</dbReference>
<comment type="subunit">
    <text evidence="2">Homohexamer.</text>
</comment>
<dbReference type="PROSITE" id="PS00074">
    <property type="entry name" value="GLFV_DEHYDROGENASE"/>
    <property type="match status" value="1"/>
</dbReference>
<dbReference type="InterPro" id="IPR006096">
    <property type="entry name" value="Glu/Leu/Phe/Val/Trp_DH_C"/>
</dbReference>
<evidence type="ECO:0000256" key="6">
    <source>
        <dbReference type="PIRSR" id="PIRSR000185-2"/>
    </source>
</evidence>
<dbReference type="SUPFAM" id="SSF51735">
    <property type="entry name" value="NAD(P)-binding Rossmann-fold domains"/>
    <property type="match status" value="1"/>
</dbReference>
<dbReference type="RefSeq" id="WP_125741878.1">
    <property type="nucleotide sequence ID" value="NZ_RCOR01000026.1"/>
</dbReference>
<reference evidence="10 11" key="1">
    <citation type="submission" date="2018-10" db="EMBL/GenBank/DDBJ databases">
        <title>Co-occurring genomic capacity for anaerobic methane metabolism and dissimilatory sulfite reduction discovered in the Korarchaeota.</title>
        <authorList>
            <person name="Mckay L.J."/>
            <person name="Dlakic M."/>
            <person name="Fields M.W."/>
            <person name="Delmont T.O."/>
            <person name="Eren A.M."/>
            <person name="Jay Z.J."/>
            <person name="Klingelsmith K.B."/>
            <person name="Rusch D.B."/>
            <person name="Inskeep W.P."/>
        </authorList>
    </citation>
    <scope>NUCLEOTIDE SEQUENCE [LARGE SCALE GENOMIC DNA]</scope>
    <source>
        <strain evidence="10 11">WS</strain>
    </source>
</reference>
<evidence type="ECO:0000256" key="1">
    <source>
        <dbReference type="ARBA" id="ARBA00006382"/>
    </source>
</evidence>
<dbReference type="Proteomes" id="UP000278149">
    <property type="component" value="Unassembled WGS sequence"/>
</dbReference>
<dbReference type="Gene3D" id="3.40.50.10860">
    <property type="entry name" value="Leucine Dehydrogenase, chain A, domain 1"/>
    <property type="match status" value="1"/>
</dbReference>
<dbReference type="GO" id="GO:0004352">
    <property type="term" value="F:glutamate dehydrogenase (NAD+) activity"/>
    <property type="evidence" value="ECO:0007669"/>
    <property type="project" value="TreeGrafter"/>
</dbReference>
<dbReference type="InterPro" id="IPR033524">
    <property type="entry name" value="Glu/Leu/Phe/Val_DH_AS"/>
</dbReference>
<dbReference type="InterPro" id="IPR046346">
    <property type="entry name" value="Aminoacid_DH-like_N_sf"/>
</dbReference>
<feature type="binding site" evidence="6">
    <location>
        <position position="70"/>
    </location>
    <ligand>
        <name>substrate</name>
    </ligand>
</feature>
<dbReference type="Pfam" id="PF00208">
    <property type="entry name" value="ELFV_dehydrog"/>
    <property type="match status" value="1"/>
</dbReference>
<dbReference type="Pfam" id="PF02812">
    <property type="entry name" value="ELFV_dehydrog_N"/>
    <property type="match status" value="1"/>
</dbReference>
<dbReference type="SMART" id="SM00839">
    <property type="entry name" value="ELFV_dehydrog"/>
    <property type="match status" value="1"/>
</dbReference>
<dbReference type="GO" id="GO:0006538">
    <property type="term" value="P:L-glutamate catabolic process"/>
    <property type="evidence" value="ECO:0007669"/>
    <property type="project" value="TreeGrafter"/>
</dbReference>
<feature type="binding site" evidence="6">
    <location>
        <position position="221"/>
    </location>
    <ligand>
        <name>NAD(+)</name>
        <dbReference type="ChEBI" id="CHEBI:57540"/>
    </ligand>
</feature>
<dbReference type="PIRSF" id="PIRSF000185">
    <property type="entry name" value="Glu_DH"/>
    <property type="match status" value="1"/>
</dbReference>
<sequence>MAEELNPWENALKQLDKAAKVLKLDPGIHQILATPKRVLEVQLPVKMDDGSIKVFMGWRVQHNDARGPFKGGIRYHPNTNVDEVKALAMWMTWKTAVVDVPFGGGKGGVRVDPKALSPGELERLTRRYAYAIAPIIGVDIDIPAPDVYTNPQTMAWITDTYSAIKGYFEPGVITGKPLEIGGSEGRNEATARGLQYVTEEALKVLNMDPKKAKVAVQGYGNVGYFSAKFMKELGMKVVAVSDSKGAIYNPDGLDPDKVLEHKEKTGSVVGFPRATSLDNDPQRANEKLLELDVDVLIPAAVENVITDKNADKIKAKLVVEAANGPTTPEADSILYERGVVVAPDILANAGGVTVSYFEWVQARTREFWDIDTVRMKLRAKMTKAFRDVYEMHKELKVDMRTAALCLAVKRVAKAIELRGIWP</sequence>
<feature type="domain" description="Glutamate/phenylalanine/leucine/valine/L-tryptophan dehydrogenase C-terminal" evidence="9">
    <location>
        <begin position="183"/>
        <end position="419"/>
    </location>
</feature>
<feature type="binding site" evidence="6">
    <location>
        <position position="94"/>
    </location>
    <ligand>
        <name>substrate</name>
    </ligand>
</feature>
<evidence type="ECO:0000313" key="11">
    <source>
        <dbReference type="Proteomes" id="UP000278149"/>
    </source>
</evidence>
<comment type="caution">
    <text evidence="10">The sequence shown here is derived from an EMBL/GenBank/DDBJ whole genome shotgun (WGS) entry which is preliminary data.</text>
</comment>
<proteinExistence type="inferred from homology"/>
<dbReference type="GO" id="GO:0000166">
    <property type="term" value="F:nucleotide binding"/>
    <property type="evidence" value="ECO:0007669"/>
    <property type="project" value="UniProtKB-KW"/>
</dbReference>
<dbReference type="InterPro" id="IPR006095">
    <property type="entry name" value="Glu/Leu/Phe/Val/Trp_DH"/>
</dbReference>
<dbReference type="AlphaFoldDB" id="A0A3R9PCD6"/>
<dbReference type="PANTHER" id="PTHR11606">
    <property type="entry name" value="GLUTAMATE DEHYDROGENASE"/>
    <property type="match status" value="1"/>
</dbReference>
<dbReference type="SUPFAM" id="SSF53223">
    <property type="entry name" value="Aminoacid dehydrogenase-like, N-terminal domain"/>
    <property type="match status" value="1"/>
</dbReference>
<evidence type="ECO:0000256" key="4">
    <source>
        <dbReference type="PIRNR" id="PIRNR000185"/>
    </source>
</evidence>
<dbReference type="InterPro" id="IPR033922">
    <property type="entry name" value="NAD_bind_Glu_DH"/>
</dbReference>
<organism evidence="10 11">
    <name type="scientific">Candidatus Korarchaeum cryptofilum</name>
    <dbReference type="NCBI Taxonomy" id="498846"/>
    <lineage>
        <taxon>Archaea</taxon>
        <taxon>Thermoproteota</taxon>
        <taxon>Candidatus Korarchaeia</taxon>
        <taxon>Candidatus Korarchaeales</taxon>
        <taxon>Candidatus Korarchaeaceae</taxon>
        <taxon>Candidatus Korarchaeum</taxon>
    </lineage>
</organism>
<feature type="active site" description="Proton donor" evidence="5">
    <location>
        <position position="106"/>
    </location>
</feature>
<dbReference type="EMBL" id="RCOR01000026">
    <property type="protein sequence ID" value="RSN68650.1"/>
    <property type="molecule type" value="Genomic_DNA"/>
</dbReference>
<evidence type="ECO:0000259" key="9">
    <source>
        <dbReference type="SMART" id="SM00839"/>
    </source>
</evidence>
<evidence type="ECO:0000313" key="10">
    <source>
        <dbReference type="EMBL" id="RSN68650.1"/>
    </source>
</evidence>
<name>A0A3R9PCD6_9CREN</name>
<evidence type="ECO:0000256" key="2">
    <source>
        <dbReference type="ARBA" id="ARBA00011643"/>
    </source>
</evidence>
<feature type="binding site" evidence="6">
    <location>
        <position position="190"/>
    </location>
    <ligand>
        <name>NAD(+)</name>
        <dbReference type="ChEBI" id="CHEBI:57540"/>
    </ligand>
</feature>
<dbReference type="InterPro" id="IPR014362">
    <property type="entry name" value="Glu_DH"/>
</dbReference>
<feature type="binding site" evidence="6">
    <location>
        <position position="355"/>
    </location>
    <ligand>
        <name>substrate</name>
    </ligand>
</feature>
<keyword evidence="6" id="KW-0547">Nucleotide-binding</keyword>
<dbReference type="InterPro" id="IPR006097">
    <property type="entry name" value="Glu/Leu/Phe/Val/Trp_DH_dimer"/>
</dbReference>
<dbReference type="PANTHER" id="PTHR11606:SF13">
    <property type="entry name" value="GLUTAMATE DEHYDROGENASE 1, MITOCHONDRIAL"/>
    <property type="match status" value="1"/>
</dbReference>
<dbReference type="Gene3D" id="3.40.50.720">
    <property type="entry name" value="NAD(P)-binding Rossmann-like Domain"/>
    <property type="match status" value="1"/>
</dbReference>
<accession>A0A3R9PCD6</accession>
<dbReference type="FunFam" id="3.40.50.10860:FF:000003">
    <property type="entry name" value="Glutamate dehydrogenase"/>
    <property type="match status" value="1"/>
</dbReference>